<keyword evidence="4" id="KW-1185">Reference proteome</keyword>
<reference evidence="3 4" key="1">
    <citation type="submission" date="2018-02" db="EMBL/GenBank/DDBJ databases">
        <title>Draft genome of wild Prunus yedoensis var. nudiflora.</title>
        <authorList>
            <person name="Baek S."/>
            <person name="Kim J.-H."/>
            <person name="Choi K."/>
            <person name="Kim G.-B."/>
            <person name="Cho A."/>
            <person name="Jang H."/>
            <person name="Shin C.-H."/>
            <person name="Yu H.-J."/>
            <person name="Mun J.-H."/>
        </authorList>
    </citation>
    <scope>NUCLEOTIDE SEQUENCE [LARGE SCALE GENOMIC DNA]</scope>
    <source>
        <strain evidence="4">cv. Jeju island</strain>
        <tissue evidence="3">Leaf</tissue>
    </source>
</reference>
<gene>
    <name evidence="3" type="ORF">Pyn_05635</name>
</gene>
<accession>A0A314Z4B3</accession>
<comment type="caution">
    <text evidence="3">The sequence shown here is derived from an EMBL/GenBank/DDBJ whole genome shotgun (WGS) entry which is preliminary data.</text>
</comment>
<name>A0A314Z4B3_PRUYE</name>
<feature type="domain" description="APO" evidence="2">
    <location>
        <begin position="33"/>
        <end position="128"/>
    </location>
</feature>
<evidence type="ECO:0000313" key="3">
    <source>
        <dbReference type="EMBL" id="PQP96475.1"/>
    </source>
</evidence>
<dbReference type="GO" id="GO:0003723">
    <property type="term" value="F:RNA binding"/>
    <property type="evidence" value="ECO:0007669"/>
    <property type="project" value="InterPro"/>
</dbReference>
<sequence length="128" mass="14985">MQRIIIWKTCNFTRFHCRLDQKACFESKRTLTLVGDADDPLYADVPRPPRKRSKRKPYPTPMKVLIQRAKEEKEARKAQPCRMLEEPLDNGLLVPKLVEVAHQVYRARQLVLFGLSKLFQVVPVQPCR</sequence>
<proteinExistence type="predicted"/>
<evidence type="ECO:0000256" key="1">
    <source>
        <dbReference type="SAM" id="MobiDB-lite"/>
    </source>
</evidence>
<dbReference type="STRING" id="2094558.A0A314Z4B3"/>
<dbReference type="Proteomes" id="UP000250321">
    <property type="component" value="Unassembled WGS sequence"/>
</dbReference>
<dbReference type="InterPro" id="IPR023342">
    <property type="entry name" value="APO_dom"/>
</dbReference>
<organism evidence="3 4">
    <name type="scientific">Prunus yedoensis var. nudiflora</name>
    <dbReference type="NCBI Taxonomy" id="2094558"/>
    <lineage>
        <taxon>Eukaryota</taxon>
        <taxon>Viridiplantae</taxon>
        <taxon>Streptophyta</taxon>
        <taxon>Embryophyta</taxon>
        <taxon>Tracheophyta</taxon>
        <taxon>Spermatophyta</taxon>
        <taxon>Magnoliopsida</taxon>
        <taxon>eudicotyledons</taxon>
        <taxon>Gunneridae</taxon>
        <taxon>Pentapetalae</taxon>
        <taxon>rosids</taxon>
        <taxon>fabids</taxon>
        <taxon>Rosales</taxon>
        <taxon>Rosaceae</taxon>
        <taxon>Amygdaloideae</taxon>
        <taxon>Amygdaleae</taxon>
        <taxon>Prunus</taxon>
    </lineage>
</organism>
<dbReference type="OrthoDB" id="1625948at2759"/>
<dbReference type="Pfam" id="PF05634">
    <property type="entry name" value="APO_RNA-bind"/>
    <property type="match status" value="1"/>
</dbReference>
<dbReference type="EMBL" id="PJQY01002100">
    <property type="protein sequence ID" value="PQP96475.1"/>
    <property type="molecule type" value="Genomic_DNA"/>
</dbReference>
<evidence type="ECO:0000313" key="4">
    <source>
        <dbReference type="Proteomes" id="UP000250321"/>
    </source>
</evidence>
<feature type="compositionally biased region" description="Basic residues" evidence="1">
    <location>
        <begin position="48"/>
        <end position="57"/>
    </location>
</feature>
<evidence type="ECO:0000259" key="2">
    <source>
        <dbReference type="Pfam" id="PF05634"/>
    </source>
</evidence>
<feature type="region of interest" description="Disordered" evidence="1">
    <location>
        <begin position="42"/>
        <end position="62"/>
    </location>
</feature>
<protein>
    <submittedName>
        <fullName evidence="3">APO protein 3 mitochondrial-like</fullName>
    </submittedName>
</protein>
<dbReference type="AlphaFoldDB" id="A0A314Z4B3"/>